<protein>
    <submittedName>
        <fullName evidence="1">LO8</fullName>
    </submittedName>
</protein>
<evidence type="ECO:0000313" key="1">
    <source>
        <dbReference type="EMBL" id="XDG19109.1"/>
    </source>
</evidence>
<proteinExistence type="predicted"/>
<reference evidence="1" key="1">
    <citation type="submission" date="2024-07" db="EMBL/GenBank/DDBJ databases">
        <authorList>
            <person name="Powell A.L."/>
            <person name="Camus A.C."/>
            <person name="Leary J.H."/>
            <person name="Ng T.F.F."/>
        </authorList>
    </citation>
    <scope>NUCLEOTIDE SEQUENCE</scope>
    <source>
        <strain evidence="1">UGA1</strain>
    </source>
</reference>
<accession>A0AB39ACP5</accession>
<organism evidence="1">
    <name type="scientific">Sand tiger adomavirus 1</name>
    <dbReference type="NCBI Taxonomy" id="3238819"/>
    <lineage>
        <taxon>Viruses</taxon>
        <taxon>Adomaviruses</taxon>
    </lineage>
</organism>
<name>A0AB39ACP5_9VIRU</name>
<sequence length="244" mass="27473">MMDTRHTATNYLGRQQGITHTACAVGGRRRARTTPYTKAQVACQCTCHRAKMPLPSAIYIGWDWMSWNEVEDAIVRVFRWPHVSVCRVPHMAAAPIQGLKDGFARIILCAHHYTVMSHVGHGIIFFDPLGNSHKMYFTPTGDRVDDLCIKVQPSNSTLCAVYCLLFLHICDSVGIGNTTGGSIRDIYLSLLTRFVAVAPELLAPNERIAELFAVDHRVGEEFSGGLPFTRFHHYDMFLRRRHST</sequence>
<dbReference type="EMBL" id="PQ069217">
    <property type="protein sequence ID" value="XDG19109.1"/>
    <property type="molecule type" value="Genomic_DNA"/>
</dbReference>